<keyword evidence="9" id="KW-0472">Membrane</keyword>
<dbReference type="CDD" id="cd00342">
    <property type="entry name" value="gram_neg_porins"/>
    <property type="match status" value="1"/>
</dbReference>
<keyword evidence="6 11" id="KW-0732">Signal</keyword>
<comment type="caution">
    <text evidence="13">The sequence shown here is derived from an EMBL/GenBank/DDBJ whole genome shotgun (WGS) entry which is preliminary data.</text>
</comment>
<dbReference type="Proteomes" id="UP000246569">
    <property type="component" value="Unassembled WGS sequence"/>
</dbReference>
<dbReference type="SUPFAM" id="SSF56935">
    <property type="entry name" value="Porins"/>
    <property type="match status" value="1"/>
</dbReference>
<organism evidence="13 14">
    <name type="scientific">Plasticicumulans acidivorans</name>
    <dbReference type="NCBI Taxonomy" id="886464"/>
    <lineage>
        <taxon>Bacteria</taxon>
        <taxon>Pseudomonadati</taxon>
        <taxon>Pseudomonadota</taxon>
        <taxon>Gammaproteobacteria</taxon>
        <taxon>Candidatus Competibacteraceae</taxon>
        <taxon>Plasticicumulans</taxon>
    </lineage>
</organism>
<dbReference type="InterPro" id="IPR033900">
    <property type="entry name" value="Gram_neg_porin_domain"/>
</dbReference>
<evidence type="ECO:0000313" key="13">
    <source>
        <dbReference type="EMBL" id="PWV64513.1"/>
    </source>
</evidence>
<evidence type="ECO:0000256" key="9">
    <source>
        <dbReference type="ARBA" id="ARBA00023136"/>
    </source>
</evidence>
<evidence type="ECO:0000256" key="2">
    <source>
        <dbReference type="ARBA" id="ARBA00011233"/>
    </source>
</evidence>
<proteinExistence type="predicted"/>
<dbReference type="GO" id="GO:0009279">
    <property type="term" value="C:cell outer membrane"/>
    <property type="evidence" value="ECO:0007669"/>
    <property type="project" value="UniProtKB-SubCell"/>
</dbReference>
<dbReference type="AlphaFoldDB" id="A0A317MY27"/>
<comment type="subunit">
    <text evidence="2">Homotrimer.</text>
</comment>
<evidence type="ECO:0000256" key="11">
    <source>
        <dbReference type="SAM" id="SignalP"/>
    </source>
</evidence>
<keyword evidence="3" id="KW-0813">Transport</keyword>
<accession>A0A317MY27</accession>
<evidence type="ECO:0000259" key="12">
    <source>
        <dbReference type="Pfam" id="PF13609"/>
    </source>
</evidence>
<evidence type="ECO:0000313" key="14">
    <source>
        <dbReference type="Proteomes" id="UP000246569"/>
    </source>
</evidence>
<evidence type="ECO:0000256" key="10">
    <source>
        <dbReference type="ARBA" id="ARBA00023237"/>
    </source>
</evidence>
<dbReference type="PANTHER" id="PTHR34501">
    <property type="entry name" value="PROTEIN YDDL-RELATED"/>
    <property type="match status" value="1"/>
</dbReference>
<dbReference type="EMBL" id="QGTJ01000002">
    <property type="protein sequence ID" value="PWV64513.1"/>
    <property type="molecule type" value="Genomic_DNA"/>
</dbReference>
<keyword evidence="14" id="KW-1185">Reference proteome</keyword>
<keyword evidence="4" id="KW-1134">Transmembrane beta strand</keyword>
<name>A0A317MY27_9GAMM</name>
<dbReference type="PANTHER" id="PTHR34501:SF9">
    <property type="entry name" value="MAJOR OUTER MEMBRANE PROTEIN P.IA"/>
    <property type="match status" value="1"/>
</dbReference>
<keyword evidence="7" id="KW-0406">Ion transport</keyword>
<dbReference type="PRINTS" id="PR00182">
    <property type="entry name" value="ECOLNEIPORIN"/>
</dbReference>
<reference evidence="13 14" key="1">
    <citation type="submission" date="2018-05" db="EMBL/GenBank/DDBJ databases">
        <title>Genomic Encyclopedia of Type Strains, Phase IV (KMG-IV): sequencing the most valuable type-strain genomes for metagenomic binning, comparative biology and taxonomic classification.</title>
        <authorList>
            <person name="Goeker M."/>
        </authorList>
    </citation>
    <scope>NUCLEOTIDE SEQUENCE [LARGE SCALE GENOMIC DNA]</scope>
    <source>
        <strain evidence="13 14">DSM 23606</strain>
    </source>
</reference>
<comment type="subcellular location">
    <subcellularLocation>
        <location evidence="1">Cell outer membrane</location>
        <topology evidence="1">Multi-pass membrane protein</topology>
    </subcellularLocation>
</comment>
<dbReference type="GO" id="GO:0034220">
    <property type="term" value="P:monoatomic ion transmembrane transport"/>
    <property type="evidence" value="ECO:0007669"/>
    <property type="project" value="InterPro"/>
</dbReference>
<dbReference type="InterPro" id="IPR002299">
    <property type="entry name" value="Porin_Neis"/>
</dbReference>
<evidence type="ECO:0000256" key="8">
    <source>
        <dbReference type="ARBA" id="ARBA00023114"/>
    </source>
</evidence>
<dbReference type="Pfam" id="PF13609">
    <property type="entry name" value="Porin_4"/>
    <property type="match status" value="1"/>
</dbReference>
<evidence type="ECO:0000256" key="7">
    <source>
        <dbReference type="ARBA" id="ARBA00023065"/>
    </source>
</evidence>
<evidence type="ECO:0000256" key="6">
    <source>
        <dbReference type="ARBA" id="ARBA00022729"/>
    </source>
</evidence>
<dbReference type="GO" id="GO:0046930">
    <property type="term" value="C:pore complex"/>
    <property type="evidence" value="ECO:0007669"/>
    <property type="project" value="UniProtKB-KW"/>
</dbReference>
<dbReference type="Gene3D" id="2.40.160.10">
    <property type="entry name" value="Porin"/>
    <property type="match status" value="1"/>
</dbReference>
<evidence type="ECO:0000256" key="4">
    <source>
        <dbReference type="ARBA" id="ARBA00022452"/>
    </source>
</evidence>
<gene>
    <name evidence="13" type="ORF">C7443_102162</name>
</gene>
<dbReference type="RefSeq" id="WP_170123472.1">
    <property type="nucleotide sequence ID" value="NZ_QGTJ01000002.1"/>
</dbReference>
<feature type="signal peptide" evidence="11">
    <location>
        <begin position="1"/>
        <end position="22"/>
    </location>
</feature>
<evidence type="ECO:0000256" key="5">
    <source>
        <dbReference type="ARBA" id="ARBA00022692"/>
    </source>
</evidence>
<feature type="chain" id="PRO_5016404743" evidence="11">
    <location>
        <begin position="23"/>
        <end position="337"/>
    </location>
</feature>
<dbReference type="InterPro" id="IPR050298">
    <property type="entry name" value="Gram-neg_bact_OMP"/>
</dbReference>
<dbReference type="InterPro" id="IPR023614">
    <property type="entry name" value="Porin_dom_sf"/>
</dbReference>
<dbReference type="GO" id="GO:0015288">
    <property type="term" value="F:porin activity"/>
    <property type="evidence" value="ECO:0007669"/>
    <property type="project" value="UniProtKB-KW"/>
</dbReference>
<keyword evidence="10" id="KW-0998">Cell outer membrane</keyword>
<evidence type="ECO:0000256" key="1">
    <source>
        <dbReference type="ARBA" id="ARBA00004571"/>
    </source>
</evidence>
<keyword evidence="8" id="KW-0626">Porin</keyword>
<sequence>MNKNLVALAVASALVAASAAHAETTLYGSARAGVTYTDPDKGKSNWDVKNEASRLGVKGSEDLGGGLKAIYTYEFGVNIDGSSTGNPFNQRLSYVGLTGGFGTVQIGRMWSAPYVYVGSLTDVFNSASAGGTNIGWDRLNSTINGNTGTINGADRVSDVVAYITPNFSGFSGAAAVVMNGDGQNSSTNREDIDAYDIAAGYTMGGLQVGASYRDFKALDYTQWTAGAGYKFGDFRVAATYSARDNGSDNVNGKETDPSVWEALAEYTFGNNVIRAGYSSYDHDTKADDTDEWKLGYQYNLSKRTRLWVEYADESNAGSVKSSQYDTSWLSIGMRHDF</sequence>
<keyword evidence="5" id="KW-0812">Transmembrane</keyword>
<dbReference type="InterPro" id="IPR001702">
    <property type="entry name" value="Porin_Gram-ve"/>
</dbReference>
<feature type="domain" description="Porin" evidence="12">
    <location>
        <begin position="9"/>
        <end position="316"/>
    </location>
</feature>
<protein>
    <submittedName>
        <fullName evidence="13">Putative porin</fullName>
    </submittedName>
</protein>
<dbReference type="PRINTS" id="PR00184">
    <property type="entry name" value="NEISSPPORIN"/>
</dbReference>
<evidence type="ECO:0000256" key="3">
    <source>
        <dbReference type="ARBA" id="ARBA00022448"/>
    </source>
</evidence>